<reference evidence="1 2" key="2">
    <citation type="journal article" date="2022" name="Mol. Ecol. Resour.">
        <title>The genomes of chicory, endive, great burdock and yacon provide insights into Asteraceae paleo-polyploidization history and plant inulin production.</title>
        <authorList>
            <person name="Fan W."/>
            <person name="Wang S."/>
            <person name="Wang H."/>
            <person name="Wang A."/>
            <person name="Jiang F."/>
            <person name="Liu H."/>
            <person name="Zhao H."/>
            <person name="Xu D."/>
            <person name="Zhang Y."/>
        </authorList>
    </citation>
    <scope>NUCLEOTIDE SEQUENCE [LARGE SCALE GENOMIC DNA]</scope>
    <source>
        <strain evidence="2">cv. Yunnan</strain>
        <tissue evidence="1">Leaves</tissue>
    </source>
</reference>
<name>A0ACB9J5S7_9ASTR</name>
<dbReference type="EMBL" id="CM042022">
    <property type="protein sequence ID" value="KAI3815293.1"/>
    <property type="molecule type" value="Genomic_DNA"/>
</dbReference>
<gene>
    <name evidence="1" type="ORF">L1987_14955</name>
</gene>
<evidence type="ECO:0000313" key="2">
    <source>
        <dbReference type="Proteomes" id="UP001056120"/>
    </source>
</evidence>
<reference evidence="2" key="1">
    <citation type="journal article" date="2022" name="Mol. Ecol. Resour.">
        <title>The genomes of chicory, endive, great burdock and yacon provide insights into Asteraceae palaeo-polyploidization history and plant inulin production.</title>
        <authorList>
            <person name="Fan W."/>
            <person name="Wang S."/>
            <person name="Wang H."/>
            <person name="Wang A."/>
            <person name="Jiang F."/>
            <person name="Liu H."/>
            <person name="Zhao H."/>
            <person name="Xu D."/>
            <person name="Zhang Y."/>
        </authorList>
    </citation>
    <scope>NUCLEOTIDE SEQUENCE [LARGE SCALE GENOMIC DNA]</scope>
    <source>
        <strain evidence="2">cv. Yunnan</strain>
    </source>
</reference>
<dbReference type="Proteomes" id="UP001056120">
    <property type="component" value="Linkage Group LG05"/>
</dbReference>
<sequence>MGVVVTTLALVARTGDGGGSSDDIPFYGGVVRVEESVLWVADSVLIGVGGDGDDFFGVIDERSDKAGDVFYHNCHKLLKGRRLTLGDMMGGE</sequence>
<evidence type="ECO:0000313" key="1">
    <source>
        <dbReference type="EMBL" id="KAI3815293.1"/>
    </source>
</evidence>
<proteinExistence type="predicted"/>
<organism evidence="1 2">
    <name type="scientific">Smallanthus sonchifolius</name>
    <dbReference type="NCBI Taxonomy" id="185202"/>
    <lineage>
        <taxon>Eukaryota</taxon>
        <taxon>Viridiplantae</taxon>
        <taxon>Streptophyta</taxon>
        <taxon>Embryophyta</taxon>
        <taxon>Tracheophyta</taxon>
        <taxon>Spermatophyta</taxon>
        <taxon>Magnoliopsida</taxon>
        <taxon>eudicotyledons</taxon>
        <taxon>Gunneridae</taxon>
        <taxon>Pentapetalae</taxon>
        <taxon>asterids</taxon>
        <taxon>campanulids</taxon>
        <taxon>Asterales</taxon>
        <taxon>Asteraceae</taxon>
        <taxon>Asteroideae</taxon>
        <taxon>Heliantheae alliance</taxon>
        <taxon>Millerieae</taxon>
        <taxon>Smallanthus</taxon>
    </lineage>
</organism>
<keyword evidence="2" id="KW-1185">Reference proteome</keyword>
<protein>
    <submittedName>
        <fullName evidence="1">Uncharacterized protein</fullName>
    </submittedName>
</protein>
<accession>A0ACB9J5S7</accession>
<comment type="caution">
    <text evidence="1">The sequence shown here is derived from an EMBL/GenBank/DDBJ whole genome shotgun (WGS) entry which is preliminary data.</text>
</comment>